<protein>
    <submittedName>
        <fullName evidence="2">Uncharacterized protein</fullName>
    </submittedName>
</protein>
<name>A0A9P0C866_BEMTA</name>
<feature type="region of interest" description="Disordered" evidence="1">
    <location>
        <begin position="844"/>
        <end position="875"/>
    </location>
</feature>
<feature type="region of interest" description="Disordered" evidence="1">
    <location>
        <begin position="407"/>
        <end position="439"/>
    </location>
</feature>
<feature type="compositionally biased region" description="Polar residues" evidence="1">
    <location>
        <begin position="445"/>
        <end position="461"/>
    </location>
</feature>
<evidence type="ECO:0000313" key="3">
    <source>
        <dbReference type="Proteomes" id="UP001152759"/>
    </source>
</evidence>
<evidence type="ECO:0000256" key="1">
    <source>
        <dbReference type="SAM" id="MobiDB-lite"/>
    </source>
</evidence>
<feature type="region of interest" description="Disordered" evidence="1">
    <location>
        <begin position="445"/>
        <end position="464"/>
    </location>
</feature>
<feature type="region of interest" description="Disordered" evidence="1">
    <location>
        <begin position="1160"/>
        <end position="1205"/>
    </location>
</feature>
<feature type="compositionally biased region" description="Polar residues" evidence="1">
    <location>
        <begin position="1002"/>
        <end position="1012"/>
    </location>
</feature>
<feature type="compositionally biased region" description="Basic and acidic residues" evidence="1">
    <location>
        <begin position="127"/>
        <end position="173"/>
    </location>
</feature>
<feature type="region of interest" description="Disordered" evidence="1">
    <location>
        <begin position="1035"/>
        <end position="1057"/>
    </location>
</feature>
<feature type="compositionally biased region" description="Basic and acidic residues" evidence="1">
    <location>
        <begin position="228"/>
        <end position="237"/>
    </location>
</feature>
<feature type="region of interest" description="Disordered" evidence="1">
    <location>
        <begin position="984"/>
        <end position="1012"/>
    </location>
</feature>
<dbReference type="EMBL" id="OU963864">
    <property type="protein sequence ID" value="CAH0768635.1"/>
    <property type="molecule type" value="Genomic_DNA"/>
</dbReference>
<reference evidence="2" key="1">
    <citation type="submission" date="2021-12" db="EMBL/GenBank/DDBJ databases">
        <authorList>
            <person name="King R."/>
        </authorList>
    </citation>
    <scope>NUCLEOTIDE SEQUENCE</scope>
</reference>
<dbReference type="AlphaFoldDB" id="A0A9P0C866"/>
<feature type="compositionally biased region" description="Polar residues" evidence="1">
    <location>
        <begin position="97"/>
        <end position="109"/>
    </location>
</feature>
<dbReference type="Proteomes" id="UP001152759">
    <property type="component" value="Chromosome 3"/>
</dbReference>
<gene>
    <name evidence="2" type="ORF">BEMITA_LOCUS5731</name>
</gene>
<proteinExistence type="predicted"/>
<feature type="region of interest" description="Disordered" evidence="1">
    <location>
        <begin position="57"/>
        <end position="299"/>
    </location>
</feature>
<feature type="region of interest" description="Disordered" evidence="1">
    <location>
        <begin position="912"/>
        <end position="942"/>
    </location>
</feature>
<evidence type="ECO:0000313" key="2">
    <source>
        <dbReference type="EMBL" id="CAH0768635.1"/>
    </source>
</evidence>
<feature type="region of interest" description="Disordered" evidence="1">
    <location>
        <begin position="881"/>
        <end position="900"/>
    </location>
</feature>
<sequence length="1260" mass="143479">MDSRMKSAEEQRLIDARIAEIKRKEQLIKKRQQEIEEDIRLAAEQDALVNLKPVADDWLPGKLKPNSRVSFGEVERVGGPPPDPISFLADPERDNALSDSNSMHYQPRNNRQELRQEPPPKNLNENWRGEEKRLPAKPIKTQDGDWREEKHKNVDRNWREDGAGDYIRDDRNPGVKTADMVQDWRRPQAPPRAQTGAPNDSYIVDEDNFGHTRYLPNPNENTQNPSDLRNKLMEKRTASRLPPDSREEELQELPYSAFNKHPSPTNSELLNSQRTYDDPQAPQNSAYYPNSKAPSYEPLQKVEDLSKVYRAESDDGWEASEQSLVNQKVYREEPTRTQYWKEDDSLNYYEDRPPTVNATPQYIGTQRIPAEPPRREPQERFFRTQSQINDNEWAPEIQRAQNIYPNEQYSSNAGGPYSNDASFEQPPSHRRIVNPPTYDRQPVINQQTLSSGGSRQNSALNTGRPDDAYAYFQAKMAKARAQQVSSLELDEMQAQFSKMYQTPPDRRTTAGSASAQMVAQYQYAETNTPTQVPVNERQYAEKINARHQIAINSQSLNSHQHSYPEANSLHQQLPNSRNVSHHQYAEMSARQPQSMTQQQYEANCARQVPARSMSMSHPEYNEMIVRQQALQPRNNNQVDYAEMVNTRHHASEPQNLSQRQYSEPITARQPVQQPQRYLSHQIPESRNIDHEYGEIIDSHQRAPLSHNTIQQEYGERIISRQQPVPNIHPQSVSQPQYVKNHYAEMNAPQQVTSMENMSSVNQPITADMNDRIRRCREQAILAPHASNAQQSYAEPRSQIDYQRLEAMKQSGFVEYNSSVGRNPMKGTDNNRHNEELMQNYSSRIEVRPNLNIPRSHPSMEPDLYSDTEYDTRSVDPSQNHYLQESRSVSKQTASEPQEDQWTAQMVEMRQLAGQAVQQSSQPNWNVQPPQQQQVNGRQPQPDSESLLAFQNELVAHATDRIQARVNSALNDRLKRARDAALQEKLEPPLQPSPVGRAIKGCSQPSAGDNQPQILQPQIDSWQNSIKQTSDYLPAIPLQEPQPSKSPDVNQHGPESVQSCLLREPEAEVPLEEEQIEINLPTCIDLSKPPPAIPGVLSSGPPDLLSDEITAKIFSAPPPVIPELNPDSDDAEKLIAKPYYQYKPPSNQSFRPKLTFSLEKKGLEKTDQSSATSSASSPPKNDRLKKDTVSKDEKASNKKNQEVVAEKRISAAERVAKLLETPVVLPDYTPSYVLKVLGEEEIKNIKSRTAGNSRNAQNVGS</sequence>
<feature type="compositionally biased region" description="Basic and acidic residues" evidence="1">
    <location>
        <begin position="1179"/>
        <end position="1205"/>
    </location>
</feature>
<feature type="compositionally biased region" description="Polar residues" evidence="1">
    <location>
        <begin position="262"/>
        <end position="274"/>
    </location>
</feature>
<feature type="compositionally biased region" description="Polar residues" evidence="1">
    <location>
        <begin position="218"/>
        <end position="227"/>
    </location>
</feature>
<feature type="compositionally biased region" description="Low complexity" evidence="1">
    <location>
        <begin position="916"/>
        <end position="941"/>
    </location>
</feature>
<organism evidence="2 3">
    <name type="scientific">Bemisia tabaci</name>
    <name type="common">Sweetpotato whitefly</name>
    <name type="synonym">Aleurodes tabaci</name>
    <dbReference type="NCBI Taxonomy" id="7038"/>
    <lineage>
        <taxon>Eukaryota</taxon>
        <taxon>Metazoa</taxon>
        <taxon>Ecdysozoa</taxon>
        <taxon>Arthropoda</taxon>
        <taxon>Hexapoda</taxon>
        <taxon>Insecta</taxon>
        <taxon>Pterygota</taxon>
        <taxon>Neoptera</taxon>
        <taxon>Paraneoptera</taxon>
        <taxon>Hemiptera</taxon>
        <taxon>Sternorrhyncha</taxon>
        <taxon>Aleyrodoidea</taxon>
        <taxon>Aleyrodidae</taxon>
        <taxon>Aleyrodinae</taxon>
        <taxon>Bemisia</taxon>
    </lineage>
</organism>
<keyword evidence="3" id="KW-1185">Reference proteome</keyword>
<accession>A0A9P0C866</accession>